<dbReference type="PROSITE" id="PS00150">
    <property type="entry name" value="ACYLPHOSPHATASE_1"/>
    <property type="match status" value="1"/>
</dbReference>
<dbReference type="InterPro" id="IPR017968">
    <property type="entry name" value="Acylphosphatase_CS"/>
</dbReference>
<evidence type="ECO:0000256" key="5">
    <source>
        <dbReference type="HAMAP-Rule" id="MF_01450"/>
    </source>
</evidence>
<dbReference type="PANTHER" id="PTHR10029">
    <property type="entry name" value="ACYLPHOSPHATASE"/>
    <property type="match status" value="1"/>
</dbReference>
<evidence type="ECO:0000256" key="8">
    <source>
        <dbReference type="RuleBase" id="RU004168"/>
    </source>
</evidence>
<protein>
    <recommendedName>
        <fullName evidence="2 5">Acylphosphatase</fullName>
        <ecNumber evidence="2 5">3.6.1.7</ecNumber>
    </recommendedName>
    <alternativeName>
        <fullName evidence="5">Acylphosphate phosphohydrolase</fullName>
    </alternativeName>
</protein>
<gene>
    <name evidence="10" type="ordered locus">ETA_20920</name>
</gene>
<comment type="similarity">
    <text evidence="1 5 8">Belongs to the acylphosphatase family.</text>
</comment>
<evidence type="ECO:0000256" key="4">
    <source>
        <dbReference type="ARBA" id="ARBA00047645"/>
    </source>
</evidence>
<name>B2VDG2_ERWT9</name>
<evidence type="ECO:0000256" key="7">
    <source>
        <dbReference type="RuleBase" id="RU000553"/>
    </source>
</evidence>
<feature type="active site" evidence="5 6">
    <location>
        <position position="20"/>
    </location>
</feature>
<feature type="active site" evidence="5 6">
    <location>
        <position position="38"/>
    </location>
</feature>
<dbReference type="KEGG" id="eta:ETA_20920"/>
<dbReference type="PANTHER" id="PTHR10029:SF3">
    <property type="entry name" value="ACYLPHOSPHATASE-RELATED"/>
    <property type="match status" value="1"/>
</dbReference>
<dbReference type="InterPro" id="IPR001792">
    <property type="entry name" value="Acylphosphatase-like_dom"/>
</dbReference>
<dbReference type="Pfam" id="PF00708">
    <property type="entry name" value="Acylphosphatase"/>
    <property type="match status" value="1"/>
</dbReference>
<evidence type="ECO:0000256" key="6">
    <source>
        <dbReference type="PROSITE-ProRule" id="PRU00520"/>
    </source>
</evidence>
<dbReference type="SUPFAM" id="SSF54975">
    <property type="entry name" value="Acylphosphatase/BLUF domain-like"/>
    <property type="match status" value="1"/>
</dbReference>
<dbReference type="GO" id="GO:0003998">
    <property type="term" value="F:acylphosphatase activity"/>
    <property type="evidence" value="ECO:0007669"/>
    <property type="project" value="UniProtKB-UniRule"/>
</dbReference>
<proteinExistence type="inferred from homology"/>
<dbReference type="Gene3D" id="3.30.70.100">
    <property type="match status" value="1"/>
</dbReference>
<evidence type="ECO:0000259" key="9">
    <source>
        <dbReference type="PROSITE" id="PS51160"/>
    </source>
</evidence>
<dbReference type="STRING" id="465817.ETA_20920"/>
<dbReference type="InterPro" id="IPR020456">
    <property type="entry name" value="Acylphosphatase"/>
</dbReference>
<comment type="catalytic activity">
    <reaction evidence="4 5 6 7">
        <text>an acyl phosphate + H2O = a carboxylate + phosphate + H(+)</text>
        <dbReference type="Rhea" id="RHEA:14965"/>
        <dbReference type="ChEBI" id="CHEBI:15377"/>
        <dbReference type="ChEBI" id="CHEBI:15378"/>
        <dbReference type="ChEBI" id="CHEBI:29067"/>
        <dbReference type="ChEBI" id="CHEBI:43474"/>
        <dbReference type="ChEBI" id="CHEBI:59918"/>
        <dbReference type="EC" id="3.6.1.7"/>
    </reaction>
</comment>
<evidence type="ECO:0000313" key="11">
    <source>
        <dbReference type="Proteomes" id="UP000001726"/>
    </source>
</evidence>
<evidence type="ECO:0000256" key="2">
    <source>
        <dbReference type="ARBA" id="ARBA00012150"/>
    </source>
</evidence>
<dbReference type="NCBIfam" id="NF011000">
    <property type="entry name" value="PRK14426.1"/>
    <property type="match status" value="1"/>
</dbReference>
<dbReference type="AlphaFoldDB" id="B2VDG2"/>
<reference evidence="10 11" key="1">
    <citation type="journal article" date="2008" name="Environ. Microbiol.">
        <title>The genome of Erwinia tasmaniensis strain Et1/99, a non-pathogenic bacterium in the genus Erwinia.</title>
        <authorList>
            <person name="Kube M."/>
            <person name="Migdoll A.M."/>
            <person name="Mueller I."/>
            <person name="Kuhl H."/>
            <person name="Beck A."/>
            <person name="Reinhardt R."/>
            <person name="Geider K."/>
        </authorList>
    </citation>
    <scope>NUCLEOTIDE SEQUENCE [LARGE SCALE GENOMIC DNA]</scope>
    <source>
        <strain evidence="11">DSM 17950 / CFBP 7177 / CIP 109463 / NCPPB 4357 / Et1/99</strain>
    </source>
</reference>
<feature type="domain" description="Acylphosphatase-like" evidence="9">
    <location>
        <begin position="5"/>
        <end position="92"/>
    </location>
</feature>
<keyword evidence="11" id="KW-1185">Reference proteome</keyword>
<dbReference type="InterPro" id="IPR036046">
    <property type="entry name" value="Acylphosphatase-like_dom_sf"/>
</dbReference>
<dbReference type="eggNOG" id="COG1254">
    <property type="taxonomic scope" value="Bacteria"/>
</dbReference>
<dbReference type="Proteomes" id="UP000001726">
    <property type="component" value="Chromosome"/>
</dbReference>
<evidence type="ECO:0000256" key="3">
    <source>
        <dbReference type="ARBA" id="ARBA00022801"/>
    </source>
</evidence>
<dbReference type="InterPro" id="IPR028627">
    <property type="entry name" value="Acylphosphatase_bac"/>
</dbReference>
<dbReference type="RefSeq" id="WP_012441809.1">
    <property type="nucleotide sequence ID" value="NC_010694.1"/>
</dbReference>
<dbReference type="HAMAP" id="MF_01450">
    <property type="entry name" value="Acylphosphatase_entero"/>
    <property type="match status" value="1"/>
</dbReference>
<accession>B2VDG2</accession>
<evidence type="ECO:0000313" key="10">
    <source>
        <dbReference type="EMBL" id="CAO97138.1"/>
    </source>
</evidence>
<dbReference type="HOGENOM" id="CLU_141932_1_2_6"/>
<organism evidence="10 11">
    <name type="scientific">Erwinia tasmaniensis (strain DSM 17950 / CFBP 7177 / CIP 109463 / NCPPB 4357 / Et1/99)</name>
    <dbReference type="NCBI Taxonomy" id="465817"/>
    <lineage>
        <taxon>Bacteria</taxon>
        <taxon>Pseudomonadati</taxon>
        <taxon>Pseudomonadota</taxon>
        <taxon>Gammaproteobacteria</taxon>
        <taxon>Enterobacterales</taxon>
        <taxon>Erwiniaceae</taxon>
        <taxon>Erwinia</taxon>
    </lineage>
</organism>
<keyword evidence="3 5" id="KW-0378">Hydrolase</keyword>
<dbReference type="EC" id="3.6.1.7" evidence="2 5"/>
<dbReference type="PROSITE" id="PS00151">
    <property type="entry name" value="ACYLPHOSPHATASE_2"/>
    <property type="match status" value="1"/>
</dbReference>
<sequence>MPIICQRVWVHGRVQGVGFRYGTRLEAQKHDLRGYAKNLDDGSVEILACGEAQQVASLLAWLKGGGPGRARIDKVLSEPWHPATVPQGFTTG</sequence>
<dbReference type="OrthoDB" id="5295388at2"/>
<evidence type="ECO:0000256" key="1">
    <source>
        <dbReference type="ARBA" id="ARBA00005614"/>
    </source>
</evidence>
<dbReference type="PROSITE" id="PS51160">
    <property type="entry name" value="ACYLPHOSPHATASE_3"/>
    <property type="match status" value="1"/>
</dbReference>
<dbReference type="EMBL" id="CU468135">
    <property type="protein sequence ID" value="CAO97138.1"/>
    <property type="molecule type" value="Genomic_DNA"/>
</dbReference>